<protein>
    <submittedName>
        <fullName evidence="6">ADP-ribosylation factor-like protein 3</fullName>
    </submittedName>
</protein>
<dbReference type="GO" id="GO:0005525">
    <property type="term" value="F:GTP binding"/>
    <property type="evidence" value="ECO:0007669"/>
    <property type="project" value="UniProtKB-KW"/>
</dbReference>
<dbReference type="SMART" id="SM00178">
    <property type="entry name" value="SAR"/>
    <property type="match status" value="1"/>
</dbReference>
<feature type="binding site" evidence="3">
    <location>
        <position position="86"/>
    </location>
    <ligand>
        <name>GTP</name>
        <dbReference type="ChEBI" id="CHEBI:37565"/>
    </ligand>
</feature>
<keyword evidence="4" id="KW-0460">Magnesium</keyword>
<dbReference type="InterPro" id="IPR006689">
    <property type="entry name" value="Small_GTPase_ARF/SAR"/>
</dbReference>
<feature type="binding site" evidence="3">
    <location>
        <begin position="41"/>
        <end position="48"/>
    </location>
    <ligand>
        <name>GTP</name>
        <dbReference type="ChEBI" id="CHEBI:37565"/>
    </ligand>
</feature>
<evidence type="ECO:0000256" key="3">
    <source>
        <dbReference type="PIRSR" id="PIRSR606689-1"/>
    </source>
</evidence>
<name>A0A1I8I326_9PLAT</name>
<dbReference type="Gene3D" id="3.40.50.300">
    <property type="entry name" value="P-loop containing nucleotide triphosphate hydrolases"/>
    <property type="match status" value="1"/>
</dbReference>
<dbReference type="Pfam" id="PF00025">
    <property type="entry name" value="Arf"/>
    <property type="match status" value="1"/>
</dbReference>
<evidence type="ECO:0000313" key="6">
    <source>
        <dbReference type="WBParaSite" id="maker-uti_cns_0009409-snap-gene-0.3-mRNA-1"/>
    </source>
</evidence>
<reference evidence="6" key="1">
    <citation type="submission" date="2016-11" db="UniProtKB">
        <authorList>
            <consortium name="WormBaseParasite"/>
        </authorList>
    </citation>
    <scope>IDENTIFICATION</scope>
</reference>
<dbReference type="Proteomes" id="UP000095280">
    <property type="component" value="Unplaced"/>
</dbReference>
<dbReference type="InterPro" id="IPR042292">
    <property type="entry name" value="ARL15"/>
</dbReference>
<sequence length="217" mass="24113">MTQNLALCFSVSRICCYNIYKMACCVKEPPPKEEFDLICVGLDKSGKTALLNSFLQDSLDTSPTTGFNIKDIHLDSVNLHVKELGGSHQIRPYWARYYGPDIHGVMFVVDASETDDSRWNLARQELRSVLDSDKLVDAPVFVLATHQDCAGACGEVELMERLQFSAGQSESRNGEIFVLLCNVKQRDTVMLALTKIANLLLVAHGDDVIRNDQADAD</sequence>
<proteinExistence type="predicted"/>
<accession>A0A1I8I326</accession>
<feature type="binding site" evidence="4">
    <location>
        <position position="64"/>
    </location>
    <ligand>
        <name>Mg(2+)</name>
        <dbReference type="ChEBI" id="CHEBI:18420"/>
    </ligand>
</feature>
<keyword evidence="1 3" id="KW-0547">Nucleotide-binding</keyword>
<dbReference type="InterPro" id="IPR027417">
    <property type="entry name" value="P-loop_NTPase"/>
</dbReference>
<dbReference type="GO" id="GO:0046872">
    <property type="term" value="F:metal ion binding"/>
    <property type="evidence" value="ECO:0007669"/>
    <property type="project" value="UniProtKB-KW"/>
</dbReference>
<organism evidence="5 6">
    <name type="scientific">Macrostomum lignano</name>
    <dbReference type="NCBI Taxonomy" id="282301"/>
    <lineage>
        <taxon>Eukaryota</taxon>
        <taxon>Metazoa</taxon>
        <taxon>Spiralia</taxon>
        <taxon>Lophotrochozoa</taxon>
        <taxon>Platyhelminthes</taxon>
        <taxon>Rhabditophora</taxon>
        <taxon>Macrostomorpha</taxon>
        <taxon>Macrostomida</taxon>
        <taxon>Macrostomidae</taxon>
        <taxon>Macrostomum</taxon>
    </lineage>
</organism>
<keyword evidence="5" id="KW-1185">Reference proteome</keyword>
<keyword evidence="2 3" id="KW-0342">GTP-binding</keyword>
<dbReference type="PROSITE" id="PS51417">
    <property type="entry name" value="ARF"/>
    <property type="match status" value="1"/>
</dbReference>
<dbReference type="AlphaFoldDB" id="A0A1I8I326"/>
<keyword evidence="4" id="KW-0479">Metal-binding</keyword>
<evidence type="ECO:0000256" key="4">
    <source>
        <dbReference type="PIRSR" id="PIRSR606689-2"/>
    </source>
</evidence>
<dbReference type="GO" id="GO:0003924">
    <property type="term" value="F:GTPase activity"/>
    <property type="evidence" value="ECO:0007669"/>
    <property type="project" value="InterPro"/>
</dbReference>
<evidence type="ECO:0000256" key="1">
    <source>
        <dbReference type="ARBA" id="ARBA00022741"/>
    </source>
</evidence>
<dbReference type="WBParaSite" id="maker-uti_cns_0009409-snap-gene-0.3-mRNA-1">
    <property type="protein sequence ID" value="maker-uti_cns_0009409-snap-gene-0.3-mRNA-1"/>
    <property type="gene ID" value="maker-uti_cns_0009409-snap-gene-0.3"/>
</dbReference>
<dbReference type="PANTHER" id="PTHR46693">
    <property type="entry name" value="ADP-RIBOSYLATION FACTOR-LIKE PROTEIN 15"/>
    <property type="match status" value="1"/>
</dbReference>
<feature type="binding site" evidence="4">
    <location>
        <position position="48"/>
    </location>
    <ligand>
        <name>Mg(2+)</name>
        <dbReference type="ChEBI" id="CHEBI:18420"/>
    </ligand>
</feature>
<dbReference type="PANTHER" id="PTHR46693:SF1">
    <property type="entry name" value="ADP-RIBOSYLATION FACTOR-LIKE PROTEIN 15"/>
    <property type="match status" value="1"/>
</dbReference>
<evidence type="ECO:0000313" key="5">
    <source>
        <dbReference type="Proteomes" id="UP000095280"/>
    </source>
</evidence>
<dbReference type="SUPFAM" id="SSF52540">
    <property type="entry name" value="P-loop containing nucleoside triphosphate hydrolases"/>
    <property type="match status" value="1"/>
</dbReference>
<dbReference type="SMART" id="SM00177">
    <property type="entry name" value="ARF"/>
    <property type="match status" value="1"/>
</dbReference>
<evidence type="ECO:0000256" key="2">
    <source>
        <dbReference type="ARBA" id="ARBA00023134"/>
    </source>
</evidence>